<evidence type="ECO:0000256" key="6">
    <source>
        <dbReference type="SAM" id="MobiDB-lite"/>
    </source>
</evidence>
<dbReference type="GO" id="GO:0003677">
    <property type="term" value="F:DNA binding"/>
    <property type="evidence" value="ECO:0007669"/>
    <property type="project" value="UniProtKB-KW"/>
</dbReference>
<dbReference type="SUPFAM" id="SSF101936">
    <property type="entry name" value="DNA-binding pseudobarrel domain"/>
    <property type="match status" value="2"/>
</dbReference>
<dbReference type="InterPro" id="IPR003340">
    <property type="entry name" value="B3_DNA-bd"/>
</dbReference>
<accession>A0AAD7LAC2</accession>
<dbReference type="InterPro" id="IPR015300">
    <property type="entry name" value="DNA-bd_pseudobarrel_sf"/>
</dbReference>
<comment type="subcellular location">
    <subcellularLocation>
        <location evidence="1">Nucleus</location>
    </subcellularLocation>
</comment>
<keyword evidence="9" id="KW-1185">Reference proteome</keyword>
<keyword evidence="4" id="KW-0804">Transcription</keyword>
<feature type="domain" description="TF-B3" evidence="7">
    <location>
        <begin position="190"/>
        <end position="285"/>
    </location>
</feature>
<name>A0AAD7LAC2_QUISA</name>
<dbReference type="InterPro" id="IPR050655">
    <property type="entry name" value="Plant_B3_domain"/>
</dbReference>
<proteinExistence type="predicted"/>
<evidence type="ECO:0000313" key="9">
    <source>
        <dbReference type="Proteomes" id="UP001163823"/>
    </source>
</evidence>
<evidence type="ECO:0000256" key="1">
    <source>
        <dbReference type="ARBA" id="ARBA00004123"/>
    </source>
</evidence>
<gene>
    <name evidence="8" type="ORF">O6P43_026033</name>
</gene>
<dbReference type="GO" id="GO:0005634">
    <property type="term" value="C:nucleus"/>
    <property type="evidence" value="ECO:0007669"/>
    <property type="project" value="UniProtKB-SubCell"/>
</dbReference>
<dbReference type="SMART" id="SM01019">
    <property type="entry name" value="B3"/>
    <property type="match status" value="2"/>
</dbReference>
<feature type="region of interest" description="Disordered" evidence="6">
    <location>
        <begin position="149"/>
        <end position="168"/>
    </location>
</feature>
<dbReference type="CDD" id="cd10017">
    <property type="entry name" value="B3_DNA"/>
    <property type="match status" value="2"/>
</dbReference>
<sequence length="285" mass="32901">MASQEKDDRPTNAIHFFKVILARTLQLGKLRIPVKFVSKYRNHLSDPISLKLPAGAEWRINLKETENGEVWFQNGWKEFAEHYCLGHGHFLVFKYEGTSTFRVMIFDPSALEIDYLSYDEETEESSDSVEILDEMPLIFLGHDKKRGYNPKGELESNSDELATQTPSFSNKSRVSGSLEAARRFSSKNPFFNITMKLYHNIYGGSTIPIDFARRHMKRNNQKVTLNVGSRSWISKVVHYPKYSYARFTSGWGSFARENNLKDGDACFFELINSDDLMFKVSIFRS</sequence>
<dbReference type="PANTHER" id="PTHR31920:SF108">
    <property type="entry name" value="B3 DOMAIN-CONTAINING TRANSCRIPTION FACTOR VRN1-LIKE"/>
    <property type="match status" value="1"/>
</dbReference>
<organism evidence="8 9">
    <name type="scientific">Quillaja saponaria</name>
    <name type="common">Soap bark tree</name>
    <dbReference type="NCBI Taxonomy" id="32244"/>
    <lineage>
        <taxon>Eukaryota</taxon>
        <taxon>Viridiplantae</taxon>
        <taxon>Streptophyta</taxon>
        <taxon>Embryophyta</taxon>
        <taxon>Tracheophyta</taxon>
        <taxon>Spermatophyta</taxon>
        <taxon>Magnoliopsida</taxon>
        <taxon>eudicotyledons</taxon>
        <taxon>Gunneridae</taxon>
        <taxon>Pentapetalae</taxon>
        <taxon>rosids</taxon>
        <taxon>fabids</taxon>
        <taxon>Fabales</taxon>
        <taxon>Quillajaceae</taxon>
        <taxon>Quillaja</taxon>
    </lineage>
</organism>
<protein>
    <submittedName>
        <fullName evidence="8">B3 domain-containing protein family</fullName>
    </submittedName>
</protein>
<keyword evidence="2" id="KW-0805">Transcription regulation</keyword>
<dbReference type="Gene3D" id="2.40.330.10">
    <property type="entry name" value="DNA-binding pseudobarrel domain"/>
    <property type="match status" value="2"/>
</dbReference>
<comment type="caution">
    <text evidence="8">The sequence shown here is derived from an EMBL/GenBank/DDBJ whole genome shotgun (WGS) entry which is preliminary data.</text>
</comment>
<feature type="domain" description="TF-B3" evidence="7">
    <location>
        <begin position="15"/>
        <end position="109"/>
    </location>
</feature>
<dbReference type="KEGG" id="qsa:O6P43_026033"/>
<dbReference type="EMBL" id="JARAOO010000010">
    <property type="protein sequence ID" value="KAJ7954453.1"/>
    <property type="molecule type" value="Genomic_DNA"/>
</dbReference>
<dbReference type="PROSITE" id="PS50863">
    <property type="entry name" value="B3"/>
    <property type="match status" value="2"/>
</dbReference>
<evidence type="ECO:0000313" key="8">
    <source>
        <dbReference type="EMBL" id="KAJ7954453.1"/>
    </source>
</evidence>
<dbReference type="PANTHER" id="PTHR31920">
    <property type="entry name" value="B3 DOMAIN-CONTAINING"/>
    <property type="match status" value="1"/>
</dbReference>
<feature type="compositionally biased region" description="Polar residues" evidence="6">
    <location>
        <begin position="159"/>
        <end position="168"/>
    </location>
</feature>
<evidence type="ECO:0000256" key="5">
    <source>
        <dbReference type="ARBA" id="ARBA00023242"/>
    </source>
</evidence>
<dbReference type="Proteomes" id="UP001163823">
    <property type="component" value="Chromosome 10"/>
</dbReference>
<keyword evidence="5" id="KW-0539">Nucleus</keyword>
<evidence type="ECO:0000259" key="7">
    <source>
        <dbReference type="PROSITE" id="PS50863"/>
    </source>
</evidence>
<dbReference type="Pfam" id="PF02362">
    <property type="entry name" value="B3"/>
    <property type="match status" value="2"/>
</dbReference>
<keyword evidence="3" id="KW-0238">DNA-binding</keyword>
<reference evidence="8" key="1">
    <citation type="journal article" date="2023" name="Science">
        <title>Elucidation of the pathway for biosynthesis of saponin adjuvants from the soapbark tree.</title>
        <authorList>
            <person name="Reed J."/>
            <person name="Orme A."/>
            <person name="El-Demerdash A."/>
            <person name="Owen C."/>
            <person name="Martin L.B.B."/>
            <person name="Misra R.C."/>
            <person name="Kikuchi S."/>
            <person name="Rejzek M."/>
            <person name="Martin A.C."/>
            <person name="Harkess A."/>
            <person name="Leebens-Mack J."/>
            <person name="Louveau T."/>
            <person name="Stephenson M.J."/>
            <person name="Osbourn A."/>
        </authorList>
    </citation>
    <scope>NUCLEOTIDE SEQUENCE</scope>
    <source>
        <strain evidence="8">S10</strain>
    </source>
</reference>
<evidence type="ECO:0000256" key="3">
    <source>
        <dbReference type="ARBA" id="ARBA00023125"/>
    </source>
</evidence>
<evidence type="ECO:0000256" key="4">
    <source>
        <dbReference type="ARBA" id="ARBA00023163"/>
    </source>
</evidence>
<evidence type="ECO:0000256" key="2">
    <source>
        <dbReference type="ARBA" id="ARBA00023015"/>
    </source>
</evidence>
<dbReference type="AlphaFoldDB" id="A0AAD7LAC2"/>